<comment type="caution">
    <text evidence="2">The sequence shown here is derived from an EMBL/GenBank/DDBJ whole genome shotgun (WGS) entry which is preliminary data.</text>
</comment>
<evidence type="ECO:0000313" key="2">
    <source>
        <dbReference type="EMBL" id="ODC03845.1"/>
    </source>
</evidence>
<gene>
    <name evidence="2" type="ORF">BFW38_10110</name>
</gene>
<evidence type="ECO:0000256" key="1">
    <source>
        <dbReference type="SAM" id="Phobius"/>
    </source>
</evidence>
<organism evidence="2 3">
    <name type="scientific">Terasakiispira papahanaumokuakeensis</name>
    <dbReference type="NCBI Taxonomy" id="197479"/>
    <lineage>
        <taxon>Bacteria</taxon>
        <taxon>Pseudomonadati</taxon>
        <taxon>Pseudomonadota</taxon>
        <taxon>Gammaproteobacteria</taxon>
        <taxon>Oceanospirillales</taxon>
        <taxon>Terasakiispira</taxon>
    </lineage>
</organism>
<protein>
    <submittedName>
        <fullName evidence="2">Uncharacterized protein</fullName>
    </submittedName>
</protein>
<reference evidence="2 3" key="1">
    <citation type="submission" date="2016-08" db="EMBL/GenBank/DDBJ databases">
        <authorList>
            <person name="Seilhamer J.J."/>
        </authorList>
    </citation>
    <scope>NUCLEOTIDE SEQUENCE [LARGE SCALE GENOMIC DNA]</scope>
    <source>
        <strain evidence="2 3">PH27A</strain>
    </source>
</reference>
<name>A0A1E2VB19_9GAMM</name>
<keyword evidence="1" id="KW-0812">Transmembrane</keyword>
<feature type="transmembrane region" description="Helical" evidence="1">
    <location>
        <begin position="121"/>
        <end position="141"/>
    </location>
</feature>
<keyword evidence="1" id="KW-0472">Membrane</keyword>
<sequence length="154" mass="17690">MKAIYYLKVFLVSYEFIFLGFSAALYILLGELLEKHFLVVSINEDALRWAMLFPISISGWTLKNGVDVIFPDDKTSKILHEWPDFWKLKIHFNVGIMNSILYLLPCVAVWFIGGLDKFDGAWLFFMFAVATSLNAFSFYTARIGIRSALIKANE</sequence>
<feature type="transmembrane region" description="Helical" evidence="1">
    <location>
        <begin position="49"/>
        <end position="70"/>
    </location>
</feature>
<dbReference type="EMBL" id="MDTQ01000001">
    <property type="protein sequence ID" value="ODC03845.1"/>
    <property type="molecule type" value="Genomic_DNA"/>
</dbReference>
<feature type="transmembrane region" description="Helical" evidence="1">
    <location>
        <begin position="7"/>
        <end position="29"/>
    </location>
</feature>
<feature type="transmembrane region" description="Helical" evidence="1">
    <location>
        <begin position="90"/>
        <end position="115"/>
    </location>
</feature>
<evidence type="ECO:0000313" key="3">
    <source>
        <dbReference type="Proteomes" id="UP000094291"/>
    </source>
</evidence>
<accession>A0A1E2VB19</accession>
<dbReference type="RefSeq" id="WP_068998428.1">
    <property type="nucleotide sequence ID" value="NZ_MDTQ01000001.1"/>
</dbReference>
<dbReference type="Proteomes" id="UP000094291">
    <property type="component" value="Unassembled WGS sequence"/>
</dbReference>
<keyword evidence="3" id="KW-1185">Reference proteome</keyword>
<proteinExistence type="predicted"/>
<dbReference type="AlphaFoldDB" id="A0A1E2VB19"/>
<keyword evidence="1" id="KW-1133">Transmembrane helix</keyword>
<dbReference type="OrthoDB" id="6237308at2"/>